<dbReference type="Proteomes" id="UP000694560">
    <property type="component" value="Unplaced"/>
</dbReference>
<dbReference type="PANTHER" id="PTHR46961:SF16">
    <property type="entry name" value="DYNEIN AXONEMAL HEAVY CHAIN 17-RELATED"/>
    <property type="match status" value="1"/>
</dbReference>
<evidence type="ECO:0000313" key="4">
    <source>
        <dbReference type="Proteomes" id="UP000694560"/>
    </source>
</evidence>
<reference evidence="3" key="1">
    <citation type="submission" date="2025-08" db="UniProtKB">
        <authorList>
            <consortium name="Ensembl"/>
        </authorList>
    </citation>
    <scope>IDENTIFICATION</scope>
</reference>
<evidence type="ECO:0000259" key="2">
    <source>
        <dbReference type="Pfam" id="PF08385"/>
    </source>
</evidence>
<keyword evidence="4" id="KW-1185">Reference proteome</keyword>
<dbReference type="AlphaFoldDB" id="A0A8C5TQE7"/>
<dbReference type="InterPro" id="IPR013594">
    <property type="entry name" value="Dynein_heavy_tail"/>
</dbReference>
<accession>A0A8C5TQE7</accession>
<organism evidence="3 4">
    <name type="scientific">Malurus cyaneus samueli</name>
    <dbReference type="NCBI Taxonomy" id="2593467"/>
    <lineage>
        <taxon>Eukaryota</taxon>
        <taxon>Metazoa</taxon>
        <taxon>Chordata</taxon>
        <taxon>Craniata</taxon>
        <taxon>Vertebrata</taxon>
        <taxon>Euteleostomi</taxon>
        <taxon>Archelosauria</taxon>
        <taxon>Archosauria</taxon>
        <taxon>Dinosauria</taxon>
        <taxon>Saurischia</taxon>
        <taxon>Theropoda</taxon>
        <taxon>Coelurosauria</taxon>
        <taxon>Aves</taxon>
        <taxon>Neognathae</taxon>
        <taxon>Neoaves</taxon>
        <taxon>Telluraves</taxon>
        <taxon>Australaves</taxon>
        <taxon>Passeriformes</taxon>
        <taxon>Meliphagoidea</taxon>
        <taxon>Maluridae</taxon>
        <taxon>Malurus</taxon>
    </lineage>
</organism>
<dbReference type="Ensembl" id="ENSMCST00000009983.1">
    <property type="protein sequence ID" value="ENSMCSP00000009743.1"/>
    <property type="gene ID" value="ENSMCSG00000006051.1"/>
</dbReference>
<dbReference type="InterPro" id="IPR026983">
    <property type="entry name" value="DHC"/>
</dbReference>
<protein>
    <recommendedName>
        <fullName evidence="2">Dynein heavy chain tail domain-containing protein</fullName>
    </recommendedName>
</protein>
<evidence type="ECO:0000313" key="3">
    <source>
        <dbReference type="Ensembl" id="ENSMCSP00000009743.1"/>
    </source>
</evidence>
<dbReference type="GO" id="GO:0007018">
    <property type="term" value="P:microtubule-based movement"/>
    <property type="evidence" value="ECO:0007669"/>
    <property type="project" value="InterPro"/>
</dbReference>
<dbReference type="GO" id="GO:0030286">
    <property type="term" value="C:dynein complex"/>
    <property type="evidence" value="ECO:0007669"/>
    <property type="project" value="InterPro"/>
</dbReference>
<dbReference type="PANTHER" id="PTHR46961">
    <property type="entry name" value="DYNEIN HEAVY CHAIN 1, AXONEMAL-LIKE PROTEIN"/>
    <property type="match status" value="1"/>
</dbReference>
<feature type="domain" description="Dynein heavy chain tail" evidence="2">
    <location>
        <begin position="213"/>
        <end position="300"/>
    </location>
</feature>
<dbReference type="GO" id="GO:0051959">
    <property type="term" value="F:dynein light intermediate chain binding"/>
    <property type="evidence" value="ECO:0007669"/>
    <property type="project" value="InterPro"/>
</dbReference>
<reference evidence="3" key="2">
    <citation type="submission" date="2025-09" db="UniProtKB">
        <authorList>
            <consortium name="Ensembl"/>
        </authorList>
    </citation>
    <scope>IDENTIFICATION</scope>
</reference>
<dbReference type="Pfam" id="PF08385">
    <property type="entry name" value="DHC_N1"/>
    <property type="match status" value="1"/>
</dbReference>
<dbReference type="GO" id="GO:0045505">
    <property type="term" value="F:dynein intermediate chain binding"/>
    <property type="evidence" value="ECO:0007669"/>
    <property type="project" value="InterPro"/>
</dbReference>
<sequence>MPWRRCGREATALGPPASRGTRGRLPGVPWATAAPPRKHTAEPGGWSPRVSAGGGAGAAPGAAPGAAVRGALARSAALLWPGPRALAALGGGDAGRQCAFVATKALFFLRPPGAGPAELLCGDLPAEPLPHFAALVEEVIVPILTNRKNHQGWPRVVSQDIIHHVHRLKNTVFKVVGQVKGKTLLPLPAGSEGIEDIDPKNEKYLQLINKSLIHATESAIIDWSQQIQRVLRRESSEPLLQGRNPTPKVELEFWKSRCEDLEGIYSQLTSRKVSNMVEVLHRVQSIYVPAFQNMLLDVEAGEKVGQLWGYLDEHFWHF</sequence>
<feature type="region of interest" description="Disordered" evidence="1">
    <location>
        <begin position="1"/>
        <end position="64"/>
    </location>
</feature>
<evidence type="ECO:0000256" key="1">
    <source>
        <dbReference type="SAM" id="MobiDB-lite"/>
    </source>
</evidence>
<proteinExistence type="predicted"/>
<name>A0A8C5TQE7_9PASS</name>